<sequence>MLEKIFGKKSTGVVYIVCASVLLLSLIGAAVFFLANYPNSSLYALFVQALVTAFSLAAISAPIFIQKKFKYFIPPFIEIALCIYAVLLFLLTRFHTETIILNSFLPAVGGFILSMLIFALVYSALSRTAEKKHQHVSPFKASLFTWLTAFALMLVLAGLFALAAFAAQVRSTSVQLFMTQAAHFVLGSLLFCITGYFSARSHKERFRIYSFKNPETTAKYAIKKKNKNLYTVVNNISKDRTDYQKALSYARARYYFIRILYLTAYAAYTVHACITFSKLRGLGYAIGFALISSFVFTAFLYVYEYLLYRKNAVNQRLRKLKIAKAVARCYSLALLLVAMYVADYNYNKLSALFSVGMLLFNLSLMIYNIFGKPRFYPSSKKNAPDDAPASSPAKKDEQNTPPEQNSKL</sequence>
<keyword evidence="2" id="KW-0812">Transmembrane</keyword>
<gene>
    <name evidence="3" type="ORF">H9727_02035</name>
</gene>
<evidence type="ECO:0000313" key="3">
    <source>
        <dbReference type="EMBL" id="HIZ03044.1"/>
    </source>
</evidence>
<name>A0A9D2A892_9FIRM</name>
<feature type="transmembrane region" description="Helical" evidence="2">
    <location>
        <begin position="72"/>
        <end position="92"/>
    </location>
</feature>
<feature type="transmembrane region" description="Helical" evidence="2">
    <location>
        <begin position="104"/>
        <end position="125"/>
    </location>
</feature>
<keyword evidence="2" id="KW-0472">Membrane</keyword>
<feature type="region of interest" description="Disordered" evidence="1">
    <location>
        <begin position="380"/>
        <end position="408"/>
    </location>
</feature>
<evidence type="ECO:0000313" key="4">
    <source>
        <dbReference type="Proteomes" id="UP000824132"/>
    </source>
</evidence>
<proteinExistence type="predicted"/>
<evidence type="ECO:0000256" key="2">
    <source>
        <dbReference type="SAM" id="Phobius"/>
    </source>
</evidence>
<feature type="compositionally biased region" description="Polar residues" evidence="1">
    <location>
        <begin position="399"/>
        <end position="408"/>
    </location>
</feature>
<dbReference type="AlphaFoldDB" id="A0A9D2A892"/>
<organism evidence="3 4">
    <name type="scientific">Candidatus Borkfalkia avistercoris</name>
    <dbReference type="NCBI Taxonomy" id="2838504"/>
    <lineage>
        <taxon>Bacteria</taxon>
        <taxon>Bacillati</taxon>
        <taxon>Bacillota</taxon>
        <taxon>Clostridia</taxon>
        <taxon>Christensenellales</taxon>
        <taxon>Christensenellaceae</taxon>
        <taxon>Candidatus Borkfalkia</taxon>
    </lineage>
</organism>
<dbReference type="Proteomes" id="UP000824132">
    <property type="component" value="Unassembled WGS sequence"/>
</dbReference>
<reference evidence="3" key="2">
    <citation type="submission" date="2021-04" db="EMBL/GenBank/DDBJ databases">
        <authorList>
            <person name="Gilroy R."/>
        </authorList>
    </citation>
    <scope>NUCLEOTIDE SEQUENCE</scope>
    <source>
        <strain evidence="3">CHK187-5294</strain>
    </source>
</reference>
<dbReference type="EMBL" id="DXCL01000010">
    <property type="protein sequence ID" value="HIZ03044.1"/>
    <property type="molecule type" value="Genomic_DNA"/>
</dbReference>
<feature type="transmembrane region" description="Helical" evidence="2">
    <location>
        <begin position="325"/>
        <end position="342"/>
    </location>
</feature>
<accession>A0A9D2A892</accession>
<keyword evidence="2" id="KW-1133">Transmembrane helix</keyword>
<feature type="transmembrane region" description="Helical" evidence="2">
    <location>
        <begin position="146"/>
        <end position="169"/>
    </location>
</feature>
<feature type="transmembrane region" description="Helical" evidence="2">
    <location>
        <begin position="41"/>
        <end position="65"/>
    </location>
</feature>
<protein>
    <submittedName>
        <fullName evidence="3">Uncharacterized protein</fullName>
    </submittedName>
</protein>
<comment type="caution">
    <text evidence="3">The sequence shown here is derived from an EMBL/GenBank/DDBJ whole genome shotgun (WGS) entry which is preliminary data.</text>
</comment>
<feature type="transmembrane region" description="Helical" evidence="2">
    <location>
        <begin position="348"/>
        <end position="370"/>
    </location>
</feature>
<reference evidence="3" key="1">
    <citation type="journal article" date="2021" name="PeerJ">
        <title>Extensive microbial diversity within the chicken gut microbiome revealed by metagenomics and culture.</title>
        <authorList>
            <person name="Gilroy R."/>
            <person name="Ravi A."/>
            <person name="Getino M."/>
            <person name="Pursley I."/>
            <person name="Horton D.L."/>
            <person name="Alikhan N.F."/>
            <person name="Baker D."/>
            <person name="Gharbi K."/>
            <person name="Hall N."/>
            <person name="Watson M."/>
            <person name="Adriaenssens E.M."/>
            <person name="Foster-Nyarko E."/>
            <person name="Jarju S."/>
            <person name="Secka A."/>
            <person name="Antonio M."/>
            <person name="Oren A."/>
            <person name="Chaudhuri R.R."/>
            <person name="La Ragione R."/>
            <person name="Hildebrand F."/>
            <person name="Pallen M.J."/>
        </authorList>
    </citation>
    <scope>NUCLEOTIDE SEQUENCE</scope>
    <source>
        <strain evidence="3">CHK187-5294</strain>
    </source>
</reference>
<feature type="transmembrane region" description="Helical" evidence="2">
    <location>
        <begin position="255"/>
        <end position="277"/>
    </location>
</feature>
<feature type="transmembrane region" description="Helical" evidence="2">
    <location>
        <begin position="283"/>
        <end position="304"/>
    </location>
</feature>
<feature type="transmembrane region" description="Helical" evidence="2">
    <location>
        <begin position="12"/>
        <end position="35"/>
    </location>
</feature>
<feature type="transmembrane region" description="Helical" evidence="2">
    <location>
        <begin position="181"/>
        <end position="199"/>
    </location>
</feature>
<evidence type="ECO:0000256" key="1">
    <source>
        <dbReference type="SAM" id="MobiDB-lite"/>
    </source>
</evidence>